<reference evidence="2 3" key="1">
    <citation type="submission" date="2016-07" db="EMBL/GenBank/DDBJ databases">
        <title>Pervasive Adenine N6-methylation of Active Genes in Fungi.</title>
        <authorList>
            <consortium name="DOE Joint Genome Institute"/>
            <person name="Mondo S.J."/>
            <person name="Dannebaum R.O."/>
            <person name="Kuo R.C."/>
            <person name="Labutti K."/>
            <person name="Haridas S."/>
            <person name="Kuo A."/>
            <person name="Salamov A."/>
            <person name="Ahrendt S.R."/>
            <person name="Lipzen A."/>
            <person name="Sullivan W."/>
            <person name="Andreopoulos W.B."/>
            <person name="Clum A."/>
            <person name="Lindquist E."/>
            <person name="Daum C."/>
            <person name="Ramamoorthy G.K."/>
            <person name="Gryganskyi A."/>
            <person name="Culley D."/>
            <person name="Magnuson J.K."/>
            <person name="James T.Y."/>
            <person name="O'Malley M.A."/>
            <person name="Stajich J.E."/>
            <person name="Spatafora J.W."/>
            <person name="Visel A."/>
            <person name="Grigoriev I.V."/>
        </authorList>
    </citation>
    <scope>NUCLEOTIDE SEQUENCE [LARGE SCALE GENOMIC DNA]</scope>
    <source>
        <strain evidence="2 3">JEL800</strain>
    </source>
</reference>
<proteinExistence type="predicted"/>
<evidence type="ECO:0000313" key="3">
    <source>
        <dbReference type="Proteomes" id="UP000193642"/>
    </source>
</evidence>
<dbReference type="InterPro" id="IPR013083">
    <property type="entry name" value="Znf_RING/FYVE/PHD"/>
</dbReference>
<comment type="caution">
    <text evidence="2">The sequence shown here is derived from an EMBL/GenBank/DDBJ whole genome shotgun (WGS) entry which is preliminary data.</text>
</comment>
<dbReference type="Gene3D" id="3.30.40.10">
    <property type="entry name" value="Zinc/RING finger domain, C3HC4 (zinc finger)"/>
    <property type="match status" value="1"/>
</dbReference>
<keyword evidence="3" id="KW-1185">Reference proteome</keyword>
<evidence type="ECO:0000256" key="1">
    <source>
        <dbReference type="SAM" id="Phobius"/>
    </source>
</evidence>
<name>A0A1Y2BSS1_9FUNG</name>
<gene>
    <name evidence="2" type="ORF">BCR33DRAFT_721290</name>
</gene>
<organism evidence="2 3">
    <name type="scientific">Rhizoclosmatium globosum</name>
    <dbReference type="NCBI Taxonomy" id="329046"/>
    <lineage>
        <taxon>Eukaryota</taxon>
        <taxon>Fungi</taxon>
        <taxon>Fungi incertae sedis</taxon>
        <taxon>Chytridiomycota</taxon>
        <taxon>Chytridiomycota incertae sedis</taxon>
        <taxon>Chytridiomycetes</taxon>
        <taxon>Chytridiales</taxon>
        <taxon>Chytriomycetaceae</taxon>
        <taxon>Rhizoclosmatium</taxon>
    </lineage>
</organism>
<evidence type="ECO:0000313" key="2">
    <source>
        <dbReference type="EMBL" id="ORY37799.1"/>
    </source>
</evidence>
<keyword evidence="1" id="KW-1133">Transmembrane helix</keyword>
<dbReference type="AlphaFoldDB" id="A0A1Y2BSS1"/>
<feature type="transmembrane region" description="Helical" evidence="1">
    <location>
        <begin position="145"/>
        <end position="165"/>
    </location>
</feature>
<dbReference type="EMBL" id="MCGO01000048">
    <property type="protein sequence ID" value="ORY37799.1"/>
    <property type="molecule type" value="Genomic_DNA"/>
</dbReference>
<keyword evidence="1" id="KW-0812">Transmembrane</keyword>
<dbReference type="OrthoDB" id="2154780at2759"/>
<accession>A0A1Y2BSS1</accession>
<feature type="transmembrane region" description="Helical" evidence="1">
    <location>
        <begin position="185"/>
        <end position="208"/>
    </location>
</feature>
<sequence length="226" mass="25697">MFYLFQNLNPFRLWRPLQRKGSDLESTALTALLTPTAINTEKPQPFTSPESKEKGRCWCCWETTDTPSNTLIRVCLGCKDPDLQWIHQTCVDSFITALPDAIDPSTNAVMEKRVFKCTRCAEIYNVKETETSRVYVIATDKNLRGVFLIMTLCMSIINYCSISILVENWGTGRIVIDGGFVKVNSSLFCGIVLGISWWFALETMWLLWHHAGGRMIRKVEAVAVEE</sequence>
<evidence type="ECO:0008006" key="4">
    <source>
        <dbReference type="Google" id="ProtNLM"/>
    </source>
</evidence>
<keyword evidence="1" id="KW-0472">Membrane</keyword>
<dbReference type="Proteomes" id="UP000193642">
    <property type="component" value="Unassembled WGS sequence"/>
</dbReference>
<protein>
    <recommendedName>
        <fullName evidence="4">RING-CH-type domain-containing protein</fullName>
    </recommendedName>
</protein>